<dbReference type="Pfam" id="PF14671">
    <property type="entry name" value="DSPn"/>
    <property type="match status" value="1"/>
</dbReference>
<dbReference type="InterPro" id="IPR020422">
    <property type="entry name" value="TYR_PHOSPHATASE_DUAL_dom"/>
</dbReference>
<gene>
    <name evidence="8" type="ORF">DdX_05309</name>
</gene>
<dbReference type="SMART" id="SM00195">
    <property type="entry name" value="DSPc"/>
    <property type="match status" value="1"/>
</dbReference>
<dbReference type="InterPro" id="IPR003595">
    <property type="entry name" value="Tyr_Pase_cat"/>
</dbReference>
<dbReference type="InterPro" id="IPR016130">
    <property type="entry name" value="Tyr_Pase_AS"/>
</dbReference>
<evidence type="ECO:0000313" key="8">
    <source>
        <dbReference type="EMBL" id="KAI1719947.1"/>
    </source>
</evidence>
<protein>
    <recommendedName>
        <fullName evidence="2">protein-tyrosine-phosphatase</fullName>
        <ecNumber evidence="2">3.1.3.48</ecNumber>
    </recommendedName>
</protein>
<accession>A0AAD4N9G1</accession>
<comment type="similarity">
    <text evidence="1">Belongs to the protein-tyrosine phosphatase family. Non-receptor class CDC14 subfamily.</text>
</comment>
<reference evidence="8" key="1">
    <citation type="submission" date="2022-01" db="EMBL/GenBank/DDBJ databases">
        <title>Genome Sequence Resource for Two Populations of Ditylenchus destructor, the Migratory Endoparasitic Phytonematode.</title>
        <authorList>
            <person name="Zhang H."/>
            <person name="Lin R."/>
            <person name="Xie B."/>
        </authorList>
    </citation>
    <scope>NUCLEOTIDE SEQUENCE</scope>
    <source>
        <strain evidence="8">BazhouSP</strain>
    </source>
</reference>
<dbReference type="InterPro" id="IPR044506">
    <property type="entry name" value="CDC14_C"/>
</dbReference>
<dbReference type="PROSITE" id="PS50054">
    <property type="entry name" value="TYR_PHOSPHATASE_DUAL"/>
    <property type="match status" value="1"/>
</dbReference>
<feature type="compositionally biased region" description="Polar residues" evidence="5">
    <location>
        <begin position="642"/>
        <end position="654"/>
    </location>
</feature>
<evidence type="ECO:0000256" key="4">
    <source>
        <dbReference type="ARBA" id="ARBA00022912"/>
    </source>
</evidence>
<dbReference type="CDD" id="cd14499">
    <property type="entry name" value="CDC14_C"/>
    <property type="match status" value="1"/>
</dbReference>
<comment type="caution">
    <text evidence="8">The sequence shown here is derived from an EMBL/GenBank/DDBJ whole genome shotgun (WGS) entry which is preliminary data.</text>
</comment>
<keyword evidence="4" id="KW-0904">Protein phosphatase</keyword>
<proteinExistence type="inferred from homology"/>
<organism evidence="8 9">
    <name type="scientific">Ditylenchus destructor</name>
    <dbReference type="NCBI Taxonomy" id="166010"/>
    <lineage>
        <taxon>Eukaryota</taxon>
        <taxon>Metazoa</taxon>
        <taxon>Ecdysozoa</taxon>
        <taxon>Nematoda</taxon>
        <taxon>Chromadorea</taxon>
        <taxon>Rhabditida</taxon>
        <taxon>Tylenchina</taxon>
        <taxon>Tylenchomorpha</taxon>
        <taxon>Sphaerularioidea</taxon>
        <taxon>Anguinidae</taxon>
        <taxon>Anguininae</taxon>
        <taxon>Ditylenchus</taxon>
    </lineage>
</organism>
<feature type="domain" description="Tyrosine-protein phosphatase" evidence="6">
    <location>
        <begin position="186"/>
        <end position="343"/>
    </location>
</feature>
<evidence type="ECO:0000259" key="6">
    <source>
        <dbReference type="PROSITE" id="PS50054"/>
    </source>
</evidence>
<evidence type="ECO:0000256" key="3">
    <source>
        <dbReference type="ARBA" id="ARBA00022801"/>
    </source>
</evidence>
<dbReference type="EMBL" id="JAKKPZ010000006">
    <property type="protein sequence ID" value="KAI1719947.1"/>
    <property type="molecule type" value="Genomic_DNA"/>
</dbReference>
<dbReference type="InterPro" id="IPR029021">
    <property type="entry name" value="Prot-tyrosine_phosphatase-like"/>
</dbReference>
<keyword evidence="3" id="KW-0378">Hydrolase</keyword>
<evidence type="ECO:0000313" key="9">
    <source>
        <dbReference type="Proteomes" id="UP001201812"/>
    </source>
</evidence>
<dbReference type="PROSITE" id="PS00383">
    <property type="entry name" value="TYR_PHOSPHATASE_1"/>
    <property type="match status" value="1"/>
</dbReference>
<dbReference type="InterPro" id="IPR050561">
    <property type="entry name" value="PTP"/>
</dbReference>
<dbReference type="AlphaFoldDB" id="A0AAD4N9G1"/>
<feature type="region of interest" description="Disordered" evidence="5">
    <location>
        <begin position="635"/>
        <end position="654"/>
    </location>
</feature>
<feature type="region of interest" description="Disordered" evidence="5">
    <location>
        <begin position="346"/>
        <end position="386"/>
    </location>
</feature>
<dbReference type="InterPro" id="IPR029260">
    <property type="entry name" value="DSPn"/>
</dbReference>
<sequence>MTLTNSTAKSAPPQQQIPVACMIENRLYFAVYDSTPKSDQDTVYISVEDSTHYDQFYDDFGPLNLSVLYRFCESLNNLINNTKKVIFVVTNRCPRNRVNAAFLVASYMVIYKGLSVDAAYLRVKSIEPQKFVGFRDAALGPPTYLLHVHDVIKSVEKAMQFKWLNFSGKSFDPDEYEFYERVENGDFNWIIPQKILSFCGPHDKSYTENGYPYHSPEVYFDYFRRNNITTIIRLNRKVYDAKRFTDAGFQHHDLFFIDGSTPSDEIVLKFIDAVDKAPGAVAVHCKAGLGRTGTLIACWMMKHFNITAPVCMAWLRVCRPGSVIGPQQQFLIDKEEWCRKLGEPKLPETEKDVPKNGYTKRSSRHLSPKGTKDSTDESEARPRPKVLVTGLVEKAANELDYCGIQDMKDGTVISSTVRGKPKTSQARTPALRTRRSIDNDVDNSNGYDSTLEQLDETAINEKGQSQGDRLCEMKAKTAVTKTSPTTYSSATTPIKQLRLSSSRARGMGLYGPNPFPKPQAHRYLNFNIPISRVTVSTNRPSILARSNPSKRYTGVRNTKPYSAATRSVDHTKLLENNNGIKHTSTQIGDYTERINACVSSDSKKYELRPRKALHLPSRFDPAVNLLPKSNALLSSPLNNSKMSPNSASRTLRLY</sequence>
<name>A0AAD4N9G1_9BILA</name>
<dbReference type="PANTHER" id="PTHR23339">
    <property type="entry name" value="TYROSINE SPECIFIC PROTEIN PHOSPHATASE AND DUAL SPECIFICITY PROTEIN PHOSPHATASE"/>
    <property type="match status" value="1"/>
</dbReference>
<evidence type="ECO:0000256" key="1">
    <source>
        <dbReference type="ARBA" id="ARBA00007315"/>
    </source>
</evidence>
<dbReference type="Proteomes" id="UP001201812">
    <property type="component" value="Unassembled WGS sequence"/>
</dbReference>
<dbReference type="Pfam" id="PF22785">
    <property type="entry name" value="Tc-R-P"/>
    <property type="match status" value="1"/>
</dbReference>
<dbReference type="GO" id="GO:0004725">
    <property type="term" value="F:protein tyrosine phosphatase activity"/>
    <property type="evidence" value="ECO:0007669"/>
    <property type="project" value="UniProtKB-EC"/>
</dbReference>
<dbReference type="SUPFAM" id="SSF52799">
    <property type="entry name" value="(Phosphotyrosine protein) phosphatases II"/>
    <property type="match status" value="2"/>
</dbReference>
<evidence type="ECO:0000256" key="2">
    <source>
        <dbReference type="ARBA" id="ARBA00013064"/>
    </source>
</evidence>
<feature type="domain" description="Tyrosine specific protein phosphatases" evidence="7">
    <location>
        <begin position="268"/>
        <end position="330"/>
    </location>
</feature>
<evidence type="ECO:0000256" key="5">
    <source>
        <dbReference type="SAM" id="MobiDB-lite"/>
    </source>
</evidence>
<dbReference type="CDD" id="cd17657">
    <property type="entry name" value="CDC14_N"/>
    <property type="match status" value="1"/>
</dbReference>
<dbReference type="FunFam" id="3.90.190.10:FF:000006">
    <property type="entry name" value="Dual specificity protein phosphatase CDC14B"/>
    <property type="match status" value="1"/>
</dbReference>
<dbReference type="SMART" id="SM00404">
    <property type="entry name" value="PTPc_motif"/>
    <property type="match status" value="1"/>
</dbReference>
<dbReference type="EC" id="3.1.3.48" evidence="2"/>
<dbReference type="InterPro" id="IPR000387">
    <property type="entry name" value="Tyr_Pase_dom"/>
</dbReference>
<dbReference type="PROSITE" id="PS50056">
    <property type="entry name" value="TYR_PHOSPHATASE_2"/>
    <property type="match status" value="1"/>
</dbReference>
<dbReference type="Gene3D" id="3.90.190.10">
    <property type="entry name" value="Protein tyrosine phosphatase superfamily"/>
    <property type="match status" value="2"/>
</dbReference>
<feature type="compositionally biased region" description="Basic and acidic residues" evidence="5">
    <location>
        <begin position="370"/>
        <end position="382"/>
    </location>
</feature>
<keyword evidence="9" id="KW-1185">Reference proteome</keyword>
<evidence type="ECO:0000259" key="7">
    <source>
        <dbReference type="PROSITE" id="PS50056"/>
    </source>
</evidence>